<proteinExistence type="predicted"/>
<dbReference type="EMBL" id="CH954180">
    <property type="protein sequence ID" value="KQS29888.1"/>
    <property type="molecule type" value="Genomic_DNA"/>
</dbReference>
<keyword evidence="2" id="KW-1185">Reference proteome</keyword>
<protein>
    <submittedName>
        <fullName evidence="1">Uncharacterized protein</fullName>
    </submittedName>
</protein>
<dbReference type="AlphaFoldDB" id="A0A0Q5T652"/>
<gene>
    <name evidence="1" type="primary">Dere\GG27170</name>
    <name evidence="1" type="synonym">GG27170</name>
    <name evidence="1" type="ORF">Dere_GG27170</name>
</gene>
<name>A0A0Q5T652_DROER</name>
<organism evidence="1 2">
    <name type="scientific">Drosophila erecta</name>
    <name type="common">Fruit fly</name>
    <dbReference type="NCBI Taxonomy" id="7220"/>
    <lineage>
        <taxon>Eukaryota</taxon>
        <taxon>Metazoa</taxon>
        <taxon>Ecdysozoa</taxon>
        <taxon>Arthropoda</taxon>
        <taxon>Hexapoda</taxon>
        <taxon>Insecta</taxon>
        <taxon>Pterygota</taxon>
        <taxon>Neoptera</taxon>
        <taxon>Endopterygota</taxon>
        <taxon>Diptera</taxon>
        <taxon>Brachycera</taxon>
        <taxon>Muscomorpha</taxon>
        <taxon>Ephydroidea</taxon>
        <taxon>Drosophilidae</taxon>
        <taxon>Drosophila</taxon>
        <taxon>Sophophora</taxon>
    </lineage>
</organism>
<dbReference type="Proteomes" id="UP000008711">
    <property type="component" value="Unassembled WGS sequence"/>
</dbReference>
<evidence type="ECO:0000313" key="2">
    <source>
        <dbReference type="Proteomes" id="UP000008711"/>
    </source>
</evidence>
<sequence length="81" mass="9293">MNGMAIWLAGGRTANSQFEIEPISCPLCWHLCRLNFANIASFFPWPMAHGPFAMASPKIATVFPWPRRVLFRSRGPFRCYF</sequence>
<accession>A0A0Q5T652</accession>
<evidence type="ECO:0000313" key="1">
    <source>
        <dbReference type="EMBL" id="KQS29888.1"/>
    </source>
</evidence>
<reference evidence="1 2" key="2">
    <citation type="journal article" date="2008" name="Bioinformatics">
        <title>Assembly reconciliation.</title>
        <authorList>
            <person name="Zimin A.V."/>
            <person name="Smith D.R."/>
            <person name="Sutton G."/>
            <person name="Yorke J.A."/>
        </authorList>
    </citation>
    <scope>NUCLEOTIDE SEQUENCE [LARGE SCALE GENOMIC DNA]</scope>
    <source>
        <strain evidence="1 2">TSC#14021-0224.01</strain>
    </source>
</reference>
<reference evidence="1 2" key="1">
    <citation type="journal article" date="2007" name="Nature">
        <title>Evolution of genes and genomes on the Drosophila phylogeny.</title>
        <authorList>
            <consortium name="Drosophila 12 Genomes Consortium"/>
            <person name="Clark A.G."/>
            <person name="Eisen M.B."/>
            <person name="Smith D.R."/>
            <person name="Bergman C.M."/>
            <person name="Oliver B."/>
            <person name="Markow T.A."/>
            <person name="Kaufman T.C."/>
            <person name="Kellis M."/>
            <person name="Gelbart W."/>
            <person name="Iyer V.N."/>
            <person name="Pollard D.A."/>
            <person name="Sackton T.B."/>
            <person name="Larracuente A.M."/>
            <person name="Singh N.D."/>
            <person name="Abad J.P."/>
            <person name="Abt D.N."/>
            <person name="Adryan B."/>
            <person name="Aguade M."/>
            <person name="Akashi H."/>
            <person name="Anderson W.W."/>
            <person name="Aquadro C.F."/>
            <person name="Ardell D.H."/>
            <person name="Arguello R."/>
            <person name="Artieri C.G."/>
            <person name="Barbash D.A."/>
            <person name="Barker D."/>
            <person name="Barsanti P."/>
            <person name="Batterham P."/>
            <person name="Batzoglou S."/>
            <person name="Begun D."/>
            <person name="Bhutkar A."/>
            <person name="Blanco E."/>
            <person name="Bosak S.A."/>
            <person name="Bradley R.K."/>
            <person name="Brand A.D."/>
            <person name="Brent M.R."/>
            <person name="Brooks A.N."/>
            <person name="Brown R.H."/>
            <person name="Butlin R.K."/>
            <person name="Caggese C."/>
            <person name="Calvi B.R."/>
            <person name="Bernardo de Carvalho A."/>
            <person name="Caspi A."/>
            <person name="Castrezana S."/>
            <person name="Celniker S.E."/>
            <person name="Chang J.L."/>
            <person name="Chapple C."/>
            <person name="Chatterji S."/>
            <person name="Chinwalla A."/>
            <person name="Civetta A."/>
            <person name="Clifton S.W."/>
            <person name="Comeron J.M."/>
            <person name="Costello J.C."/>
            <person name="Coyne J.A."/>
            <person name="Daub J."/>
            <person name="David R.G."/>
            <person name="Delcher A.L."/>
            <person name="Delehaunty K."/>
            <person name="Do C.B."/>
            <person name="Ebling H."/>
            <person name="Edwards K."/>
            <person name="Eickbush T."/>
            <person name="Evans J.D."/>
            <person name="Filipski A."/>
            <person name="Findeiss S."/>
            <person name="Freyhult E."/>
            <person name="Fulton L."/>
            <person name="Fulton R."/>
            <person name="Garcia A.C."/>
            <person name="Gardiner A."/>
            <person name="Garfield D.A."/>
            <person name="Garvin B.E."/>
            <person name="Gibson G."/>
            <person name="Gilbert D."/>
            <person name="Gnerre S."/>
            <person name="Godfrey J."/>
            <person name="Good R."/>
            <person name="Gotea V."/>
            <person name="Gravely B."/>
            <person name="Greenberg A.J."/>
            <person name="Griffiths-Jones S."/>
            <person name="Gross S."/>
            <person name="Guigo R."/>
            <person name="Gustafson E.A."/>
            <person name="Haerty W."/>
            <person name="Hahn M.W."/>
            <person name="Halligan D.L."/>
            <person name="Halpern A.L."/>
            <person name="Halter G.M."/>
            <person name="Han M.V."/>
            <person name="Heger A."/>
            <person name="Hillier L."/>
            <person name="Hinrichs A.S."/>
            <person name="Holmes I."/>
            <person name="Hoskins R.A."/>
            <person name="Hubisz M.J."/>
            <person name="Hultmark D."/>
            <person name="Huntley M.A."/>
            <person name="Jaffe D.B."/>
            <person name="Jagadeeshan S."/>
            <person name="Jeck W.R."/>
            <person name="Johnson J."/>
            <person name="Jones C.D."/>
            <person name="Jordan W.C."/>
            <person name="Karpen G.H."/>
            <person name="Kataoka E."/>
            <person name="Keightley P.D."/>
            <person name="Kheradpour P."/>
            <person name="Kirkness E.F."/>
            <person name="Koerich L.B."/>
            <person name="Kristiansen K."/>
            <person name="Kudrna D."/>
            <person name="Kulathinal R.J."/>
            <person name="Kumar S."/>
            <person name="Kwok R."/>
            <person name="Lander E."/>
            <person name="Langley C.H."/>
            <person name="Lapoint R."/>
            <person name="Lazzaro B.P."/>
            <person name="Lee S.J."/>
            <person name="Levesque L."/>
            <person name="Li R."/>
            <person name="Lin C.F."/>
            <person name="Lin M.F."/>
            <person name="Lindblad-Toh K."/>
            <person name="Llopart A."/>
            <person name="Long M."/>
            <person name="Low L."/>
            <person name="Lozovsky E."/>
            <person name="Lu J."/>
            <person name="Luo M."/>
            <person name="Machado C.A."/>
            <person name="Makalowski W."/>
            <person name="Marzo M."/>
            <person name="Matsuda M."/>
            <person name="Matzkin L."/>
            <person name="McAllister B."/>
            <person name="McBride C.S."/>
            <person name="McKernan B."/>
            <person name="McKernan K."/>
            <person name="Mendez-Lago M."/>
            <person name="Minx P."/>
            <person name="Mollenhauer M.U."/>
            <person name="Montooth K."/>
            <person name="Mount S.M."/>
            <person name="Mu X."/>
            <person name="Myers E."/>
            <person name="Negre B."/>
            <person name="Newfeld S."/>
            <person name="Nielsen R."/>
            <person name="Noor M.A."/>
            <person name="O'Grady P."/>
            <person name="Pachter L."/>
            <person name="Papaceit M."/>
            <person name="Parisi M.J."/>
            <person name="Parisi M."/>
            <person name="Parts L."/>
            <person name="Pedersen J.S."/>
            <person name="Pesole G."/>
            <person name="Phillippy A.M."/>
            <person name="Ponting C.P."/>
            <person name="Pop M."/>
            <person name="Porcelli D."/>
            <person name="Powell J.R."/>
            <person name="Prohaska S."/>
            <person name="Pruitt K."/>
            <person name="Puig M."/>
            <person name="Quesneville H."/>
            <person name="Ram K.R."/>
            <person name="Rand D."/>
            <person name="Rasmussen M.D."/>
            <person name="Reed L.K."/>
            <person name="Reenan R."/>
            <person name="Reily A."/>
            <person name="Remington K.A."/>
            <person name="Rieger T.T."/>
            <person name="Ritchie M.G."/>
            <person name="Robin C."/>
            <person name="Rogers Y.H."/>
            <person name="Rohde C."/>
            <person name="Rozas J."/>
            <person name="Rubenfield M.J."/>
            <person name="Ruiz A."/>
            <person name="Russo S."/>
            <person name="Salzberg S.L."/>
            <person name="Sanchez-Gracia A."/>
            <person name="Saranga D.J."/>
            <person name="Sato H."/>
            <person name="Schaeffer S.W."/>
            <person name="Schatz M.C."/>
            <person name="Schlenke T."/>
            <person name="Schwartz R."/>
            <person name="Segarra C."/>
            <person name="Singh R.S."/>
            <person name="Sirot L."/>
            <person name="Sirota M."/>
            <person name="Sisneros N.B."/>
            <person name="Smith C.D."/>
            <person name="Smith T.F."/>
            <person name="Spieth J."/>
            <person name="Stage D.E."/>
            <person name="Stark A."/>
            <person name="Stephan W."/>
            <person name="Strausberg R.L."/>
            <person name="Strempel S."/>
            <person name="Sturgill D."/>
            <person name="Sutton G."/>
            <person name="Sutton G.G."/>
            <person name="Tao W."/>
            <person name="Teichmann S."/>
            <person name="Tobari Y.N."/>
            <person name="Tomimura Y."/>
            <person name="Tsolas J.M."/>
            <person name="Valente V.L."/>
            <person name="Venter E."/>
            <person name="Venter J.C."/>
            <person name="Vicario S."/>
            <person name="Vieira F.G."/>
            <person name="Vilella A.J."/>
            <person name="Villasante A."/>
            <person name="Walenz B."/>
            <person name="Wang J."/>
            <person name="Wasserman M."/>
            <person name="Watts T."/>
            <person name="Wilson D."/>
            <person name="Wilson R.K."/>
            <person name="Wing R.A."/>
            <person name="Wolfner M.F."/>
            <person name="Wong A."/>
            <person name="Wong G.K."/>
            <person name="Wu C.I."/>
            <person name="Wu G."/>
            <person name="Yamamoto D."/>
            <person name="Yang H.P."/>
            <person name="Yang S.P."/>
            <person name="Yorke J.A."/>
            <person name="Yoshida K."/>
            <person name="Zdobnov E."/>
            <person name="Zhang P."/>
            <person name="Zhang Y."/>
            <person name="Zimin A.V."/>
            <person name="Baldwin J."/>
            <person name="Abdouelleil A."/>
            <person name="Abdulkadir J."/>
            <person name="Abebe A."/>
            <person name="Abera B."/>
            <person name="Abreu J."/>
            <person name="Acer S.C."/>
            <person name="Aftuck L."/>
            <person name="Alexander A."/>
            <person name="An P."/>
            <person name="Anderson E."/>
            <person name="Anderson S."/>
            <person name="Arachi H."/>
            <person name="Azer M."/>
            <person name="Bachantsang P."/>
            <person name="Barry A."/>
            <person name="Bayul T."/>
            <person name="Berlin A."/>
            <person name="Bessette D."/>
            <person name="Bloom T."/>
            <person name="Blye J."/>
            <person name="Boguslavskiy L."/>
            <person name="Bonnet C."/>
            <person name="Boukhgalter B."/>
            <person name="Bourzgui I."/>
            <person name="Brown A."/>
            <person name="Cahill P."/>
            <person name="Channer S."/>
            <person name="Cheshatsang Y."/>
            <person name="Chuda L."/>
            <person name="Citroen M."/>
            <person name="Collymore A."/>
            <person name="Cooke P."/>
            <person name="Costello M."/>
            <person name="D'Aco K."/>
            <person name="Daza R."/>
            <person name="De Haan G."/>
            <person name="DeGray S."/>
            <person name="DeMaso C."/>
            <person name="Dhargay N."/>
            <person name="Dooley K."/>
            <person name="Dooley E."/>
            <person name="Doricent M."/>
            <person name="Dorje P."/>
            <person name="Dorjee K."/>
            <person name="Dupes A."/>
            <person name="Elong R."/>
            <person name="Falk J."/>
            <person name="Farina A."/>
            <person name="Faro S."/>
            <person name="Ferguson D."/>
            <person name="Fisher S."/>
            <person name="Foley C.D."/>
            <person name="Franke A."/>
            <person name="Friedrich D."/>
            <person name="Gadbois L."/>
            <person name="Gearin G."/>
            <person name="Gearin C.R."/>
            <person name="Giannoukos G."/>
            <person name="Goode T."/>
            <person name="Graham J."/>
            <person name="Grandbois E."/>
            <person name="Grewal S."/>
            <person name="Gyaltsen K."/>
            <person name="Hafez N."/>
            <person name="Hagos B."/>
            <person name="Hall J."/>
            <person name="Henson C."/>
            <person name="Hollinger A."/>
            <person name="Honan T."/>
            <person name="Huard M.D."/>
            <person name="Hughes L."/>
            <person name="Hurhula B."/>
            <person name="Husby M.E."/>
            <person name="Kamat A."/>
            <person name="Kanga B."/>
            <person name="Kashin S."/>
            <person name="Khazanovich D."/>
            <person name="Kisner P."/>
            <person name="Lance K."/>
            <person name="Lara M."/>
            <person name="Lee W."/>
            <person name="Lennon N."/>
            <person name="Letendre F."/>
            <person name="LeVine R."/>
            <person name="Lipovsky A."/>
            <person name="Liu X."/>
            <person name="Liu J."/>
            <person name="Liu S."/>
            <person name="Lokyitsang T."/>
            <person name="Lokyitsang Y."/>
            <person name="Lubonja R."/>
            <person name="Lui A."/>
            <person name="MacDonald P."/>
            <person name="Magnisalis V."/>
            <person name="Maru K."/>
            <person name="Matthews C."/>
            <person name="McCusker W."/>
            <person name="McDonough S."/>
            <person name="Mehta T."/>
            <person name="Meldrim J."/>
            <person name="Meneus L."/>
            <person name="Mihai O."/>
            <person name="Mihalev A."/>
            <person name="Mihova T."/>
            <person name="Mittelman R."/>
            <person name="Mlenga V."/>
            <person name="Montmayeur A."/>
            <person name="Mulrain L."/>
            <person name="Navidi A."/>
            <person name="Naylor J."/>
            <person name="Negash T."/>
            <person name="Nguyen T."/>
            <person name="Nguyen N."/>
            <person name="Nicol R."/>
            <person name="Norbu C."/>
            <person name="Norbu N."/>
            <person name="Novod N."/>
            <person name="O'Neill B."/>
            <person name="Osman S."/>
            <person name="Markiewicz E."/>
            <person name="Oyono O.L."/>
            <person name="Patti C."/>
            <person name="Phunkhang P."/>
            <person name="Pierre F."/>
            <person name="Priest M."/>
            <person name="Raghuraman S."/>
            <person name="Rege F."/>
            <person name="Reyes R."/>
            <person name="Rise C."/>
            <person name="Rogov P."/>
            <person name="Ross K."/>
            <person name="Ryan E."/>
            <person name="Settipalli S."/>
            <person name="Shea T."/>
            <person name="Sherpa N."/>
            <person name="Shi L."/>
            <person name="Shih D."/>
            <person name="Sparrow T."/>
            <person name="Spaulding J."/>
            <person name="Stalker J."/>
            <person name="Stange-Thomann N."/>
            <person name="Stavropoulos S."/>
            <person name="Stone C."/>
            <person name="Strader C."/>
            <person name="Tesfaye S."/>
            <person name="Thomson T."/>
            <person name="Thoulutsang Y."/>
            <person name="Thoulutsang D."/>
            <person name="Topham K."/>
            <person name="Topping I."/>
            <person name="Tsamla T."/>
            <person name="Vassiliev H."/>
            <person name="Vo A."/>
            <person name="Wangchuk T."/>
            <person name="Wangdi T."/>
            <person name="Weiand M."/>
            <person name="Wilkinson J."/>
            <person name="Wilson A."/>
            <person name="Yadav S."/>
            <person name="Young G."/>
            <person name="Yu Q."/>
            <person name="Zembek L."/>
            <person name="Zhong D."/>
            <person name="Zimmer A."/>
            <person name="Zwirko Z."/>
            <person name="Jaffe D.B."/>
            <person name="Alvarez P."/>
            <person name="Brockman W."/>
            <person name="Butler J."/>
            <person name="Chin C."/>
            <person name="Gnerre S."/>
            <person name="Grabherr M."/>
            <person name="Kleber M."/>
            <person name="Mauceli E."/>
            <person name="MacCallum I."/>
        </authorList>
    </citation>
    <scope>NUCLEOTIDE SEQUENCE [LARGE SCALE GENOMIC DNA]</scope>
    <source>
        <strain evidence="1 2">TSC#14021-0224.01</strain>
    </source>
</reference>